<proteinExistence type="predicted"/>
<name>A0A0B7JZR0_BIOOC</name>
<accession>A0A0B7JZR0</accession>
<protein>
    <submittedName>
        <fullName evidence="1">Uncharacterized protein</fullName>
    </submittedName>
</protein>
<gene>
    <name evidence="1" type="ORF">BN869_000004201_1</name>
</gene>
<evidence type="ECO:0000313" key="1">
    <source>
        <dbReference type="EMBL" id="CEO48145.1"/>
    </source>
</evidence>
<sequence length="71" mass="8271">MQMDFQGLNRFRCRLFPFHRICYPSNKKPNELVMEVLNPAIALEYPLCFMGVTPSFARAAKQALMSRLFDV</sequence>
<reference evidence="1" key="1">
    <citation type="submission" date="2015-01" db="EMBL/GenBank/DDBJ databases">
        <authorList>
            <person name="Durling Mikael"/>
        </authorList>
    </citation>
    <scope>NUCLEOTIDE SEQUENCE</scope>
</reference>
<organism evidence="1">
    <name type="scientific">Bionectria ochroleuca</name>
    <name type="common">Gliocladium roseum</name>
    <dbReference type="NCBI Taxonomy" id="29856"/>
    <lineage>
        <taxon>Eukaryota</taxon>
        <taxon>Fungi</taxon>
        <taxon>Dikarya</taxon>
        <taxon>Ascomycota</taxon>
        <taxon>Pezizomycotina</taxon>
        <taxon>Sordariomycetes</taxon>
        <taxon>Hypocreomycetidae</taxon>
        <taxon>Hypocreales</taxon>
        <taxon>Bionectriaceae</taxon>
        <taxon>Clonostachys</taxon>
    </lineage>
</organism>
<dbReference type="EMBL" id="CDPU01000009">
    <property type="protein sequence ID" value="CEO48145.1"/>
    <property type="molecule type" value="Genomic_DNA"/>
</dbReference>
<dbReference type="AlphaFoldDB" id="A0A0B7JZR0"/>